<gene>
    <name evidence="2" type="ORF">R1sor_001011</name>
</gene>
<evidence type="ECO:0000313" key="2">
    <source>
        <dbReference type="EMBL" id="KAL3682989.1"/>
    </source>
</evidence>
<feature type="region of interest" description="Disordered" evidence="1">
    <location>
        <begin position="44"/>
        <end position="101"/>
    </location>
</feature>
<sequence>MDKLNESRVLEKRLARSRQAFESRAEEDRAQVSFGEFVRILEQGGPSAVQQIPEPDVQDKGKHLMEEPQSEMPQPKRQPPATFGLHMGESSRPPAEQHTADAVSQVLDLPPKTAPMSSPNVVVIAPTSAPPPHVVDLSTFGSCVGSVSVREIERLRTSLAQSGDSELHVLDGAPQGFPHIPPRVVRHGYARQRRVLKRIHERRAQEQMLEQVEDRVYYIVEDGVAYTRPELLGHDCVHPRPRMRGRVRRGGVWGEVRRY</sequence>
<name>A0ABD3GYQ7_9MARC</name>
<dbReference type="AlphaFoldDB" id="A0ABD3GYQ7"/>
<keyword evidence="3" id="KW-1185">Reference proteome</keyword>
<feature type="compositionally biased region" description="Basic and acidic residues" evidence="1">
    <location>
        <begin position="57"/>
        <end position="66"/>
    </location>
</feature>
<protein>
    <submittedName>
        <fullName evidence="2">Uncharacterized protein</fullName>
    </submittedName>
</protein>
<dbReference type="Proteomes" id="UP001633002">
    <property type="component" value="Unassembled WGS sequence"/>
</dbReference>
<proteinExistence type="predicted"/>
<evidence type="ECO:0000313" key="3">
    <source>
        <dbReference type="Proteomes" id="UP001633002"/>
    </source>
</evidence>
<organism evidence="2 3">
    <name type="scientific">Riccia sorocarpa</name>
    <dbReference type="NCBI Taxonomy" id="122646"/>
    <lineage>
        <taxon>Eukaryota</taxon>
        <taxon>Viridiplantae</taxon>
        <taxon>Streptophyta</taxon>
        <taxon>Embryophyta</taxon>
        <taxon>Marchantiophyta</taxon>
        <taxon>Marchantiopsida</taxon>
        <taxon>Marchantiidae</taxon>
        <taxon>Marchantiales</taxon>
        <taxon>Ricciaceae</taxon>
        <taxon>Riccia</taxon>
    </lineage>
</organism>
<comment type="caution">
    <text evidence="2">The sequence shown here is derived from an EMBL/GenBank/DDBJ whole genome shotgun (WGS) entry which is preliminary data.</text>
</comment>
<accession>A0ABD3GYQ7</accession>
<dbReference type="EMBL" id="JBJQOH010000006">
    <property type="protein sequence ID" value="KAL3682989.1"/>
    <property type="molecule type" value="Genomic_DNA"/>
</dbReference>
<reference evidence="2 3" key="1">
    <citation type="submission" date="2024-09" db="EMBL/GenBank/DDBJ databases">
        <title>Chromosome-scale assembly of Riccia sorocarpa.</title>
        <authorList>
            <person name="Paukszto L."/>
        </authorList>
    </citation>
    <scope>NUCLEOTIDE SEQUENCE [LARGE SCALE GENOMIC DNA]</scope>
    <source>
        <strain evidence="2">LP-2024</strain>
        <tissue evidence="2">Aerial parts of the thallus</tissue>
    </source>
</reference>
<evidence type="ECO:0000256" key="1">
    <source>
        <dbReference type="SAM" id="MobiDB-lite"/>
    </source>
</evidence>